<comment type="caution">
    <text evidence="2">The sequence shown here is derived from an EMBL/GenBank/DDBJ whole genome shotgun (WGS) entry which is preliminary data.</text>
</comment>
<evidence type="ECO:0000313" key="3">
    <source>
        <dbReference type="Proteomes" id="UP001516400"/>
    </source>
</evidence>
<dbReference type="EMBL" id="JABFTP020000021">
    <property type="protein sequence ID" value="KAL3268357.1"/>
    <property type="molecule type" value="Genomic_DNA"/>
</dbReference>
<keyword evidence="1" id="KW-1133">Transmembrane helix</keyword>
<sequence>MEKDEKLAAGDRSLWQMTSSLKKIRFTIFAEKLIQKLCELTKNAQGWNSNLIRQRILQASNRVYFFPKKDDRLTGLSYEFYRYAQYTATFLPNHIDHFCKNEKPILTLKLKDVNKQMLKCLPQEEKFLPQYVQNIFTDFMDFLCEREGANVKTFFSSHGKQCRDTMSSNNASQEVSTCFAKVFTTVGDRGYVTKDVMCRDVGLVKGCFIGLLDKYCRDFAAFTELNKQFFAHISKPCAACIFGINNVVAFSSVLTALIWGKLFHL</sequence>
<dbReference type="AlphaFoldDB" id="A0ABD2MQ58"/>
<reference evidence="2 3" key="1">
    <citation type="journal article" date="2021" name="BMC Biol.">
        <title>Horizontally acquired antibacterial genes associated with adaptive radiation of ladybird beetles.</title>
        <authorList>
            <person name="Li H.S."/>
            <person name="Tang X.F."/>
            <person name="Huang Y.H."/>
            <person name="Xu Z.Y."/>
            <person name="Chen M.L."/>
            <person name="Du X.Y."/>
            <person name="Qiu B.Y."/>
            <person name="Chen P.T."/>
            <person name="Zhang W."/>
            <person name="Slipinski A."/>
            <person name="Escalona H.E."/>
            <person name="Waterhouse R.M."/>
            <person name="Zwick A."/>
            <person name="Pang H."/>
        </authorList>
    </citation>
    <scope>NUCLEOTIDE SEQUENCE [LARGE SCALE GENOMIC DNA]</scope>
    <source>
        <strain evidence="2">SYSU2018</strain>
    </source>
</reference>
<evidence type="ECO:0000256" key="1">
    <source>
        <dbReference type="SAM" id="Phobius"/>
    </source>
</evidence>
<organism evidence="2 3">
    <name type="scientific">Cryptolaemus montrouzieri</name>
    <dbReference type="NCBI Taxonomy" id="559131"/>
    <lineage>
        <taxon>Eukaryota</taxon>
        <taxon>Metazoa</taxon>
        <taxon>Ecdysozoa</taxon>
        <taxon>Arthropoda</taxon>
        <taxon>Hexapoda</taxon>
        <taxon>Insecta</taxon>
        <taxon>Pterygota</taxon>
        <taxon>Neoptera</taxon>
        <taxon>Endopterygota</taxon>
        <taxon>Coleoptera</taxon>
        <taxon>Polyphaga</taxon>
        <taxon>Cucujiformia</taxon>
        <taxon>Coccinelloidea</taxon>
        <taxon>Coccinellidae</taxon>
        <taxon>Scymninae</taxon>
        <taxon>Scymnini</taxon>
        <taxon>Cryptolaemus</taxon>
    </lineage>
</organism>
<feature type="transmembrane region" description="Helical" evidence="1">
    <location>
        <begin position="237"/>
        <end position="259"/>
    </location>
</feature>
<dbReference type="Proteomes" id="UP001516400">
    <property type="component" value="Unassembled WGS sequence"/>
</dbReference>
<gene>
    <name evidence="2" type="ORF">HHI36_007473</name>
</gene>
<protein>
    <submittedName>
        <fullName evidence="2">Uncharacterized protein</fullName>
    </submittedName>
</protein>
<dbReference type="InterPro" id="IPR009832">
    <property type="entry name" value="DUF1397"/>
</dbReference>
<keyword evidence="1" id="KW-0472">Membrane</keyword>
<name>A0ABD2MQ58_9CUCU</name>
<evidence type="ECO:0000313" key="2">
    <source>
        <dbReference type="EMBL" id="KAL3268357.1"/>
    </source>
</evidence>
<keyword evidence="3" id="KW-1185">Reference proteome</keyword>
<keyword evidence="1" id="KW-0812">Transmembrane</keyword>
<proteinExistence type="predicted"/>
<accession>A0ABD2MQ58</accession>
<dbReference type="Pfam" id="PF07165">
    <property type="entry name" value="DUF1397"/>
    <property type="match status" value="1"/>
</dbReference>